<evidence type="ECO:0000313" key="2">
    <source>
        <dbReference type="Proteomes" id="UP001410795"/>
    </source>
</evidence>
<sequence length="144" mass="15510">MSSYRITPFRRWVDRIMAALGRRGVAPGGVSALTVAGRRSGEPRTVPVTPVEVGGRRYLVAPYGPVEWVRNLRAAGEATLQRGAQAERIRVTELDADAAAPVLKHYVQRIAIVRPHVAAAPDADVSEFAAIASHHPVFLVAAAR</sequence>
<dbReference type="Proteomes" id="UP001410795">
    <property type="component" value="Unassembled WGS sequence"/>
</dbReference>
<accession>A0ABP7BEV4</accession>
<gene>
    <name evidence="1" type="ORF">GCM10022202_16270</name>
</gene>
<reference evidence="2" key="1">
    <citation type="journal article" date="2019" name="Int. J. Syst. Evol. Microbiol.">
        <title>The Global Catalogue of Microorganisms (GCM) 10K type strain sequencing project: providing services to taxonomists for standard genome sequencing and annotation.</title>
        <authorList>
            <consortium name="The Broad Institute Genomics Platform"/>
            <consortium name="The Broad Institute Genome Sequencing Center for Infectious Disease"/>
            <person name="Wu L."/>
            <person name="Ma J."/>
        </authorList>
    </citation>
    <scope>NUCLEOTIDE SEQUENCE [LARGE SCALE GENOMIC DNA]</scope>
    <source>
        <strain evidence="2">JCM 16546</strain>
    </source>
</reference>
<organism evidence="1 2">
    <name type="scientific">Microbacterium marinilacus</name>
    <dbReference type="NCBI Taxonomy" id="415209"/>
    <lineage>
        <taxon>Bacteria</taxon>
        <taxon>Bacillati</taxon>
        <taxon>Actinomycetota</taxon>
        <taxon>Actinomycetes</taxon>
        <taxon>Micrococcales</taxon>
        <taxon>Microbacteriaceae</taxon>
        <taxon>Microbacterium</taxon>
    </lineage>
</organism>
<keyword evidence="2" id="KW-1185">Reference proteome</keyword>
<evidence type="ECO:0000313" key="1">
    <source>
        <dbReference type="EMBL" id="GAA3656730.1"/>
    </source>
</evidence>
<dbReference type="Pfam" id="PF04075">
    <property type="entry name" value="F420H2_quin_red"/>
    <property type="match status" value="1"/>
</dbReference>
<dbReference type="InterPro" id="IPR012349">
    <property type="entry name" value="Split_barrel_FMN-bd"/>
</dbReference>
<dbReference type="RefSeq" id="WP_221858637.1">
    <property type="nucleotide sequence ID" value="NZ_BAAAYV010000006.1"/>
</dbReference>
<dbReference type="EMBL" id="BAAAYV010000006">
    <property type="protein sequence ID" value="GAA3656730.1"/>
    <property type="molecule type" value="Genomic_DNA"/>
</dbReference>
<dbReference type="InterPro" id="IPR004378">
    <property type="entry name" value="F420H2_quin_Rdtase"/>
</dbReference>
<dbReference type="NCBIfam" id="TIGR00026">
    <property type="entry name" value="hi_GC_TIGR00026"/>
    <property type="match status" value="1"/>
</dbReference>
<name>A0ABP7BEV4_9MICO</name>
<comment type="caution">
    <text evidence="1">The sequence shown here is derived from an EMBL/GenBank/DDBJ whole genome shotgun (WGS) entry which is preliminary data.</text>
</comment>
<dbReference type="Gene3D" id="2.30.110.10">
    <property type="entry name" value="Electron Transport, Fmn-binding Protein, Chain A"/>
    <property type="match status" value="1"/>
</dbReference>
<protein>
    <submittedName>
        <fullName evidence="1">Nitroreductase family deazaflavin-dependent oxidoreductase</fullName>
    </submittedName>
</protein>
<proteinExistence type="predicted"/>